<feature type="domain" description="HTH HARE-type" evidence="2">
    <location>
        <begin position="90"/>
        <end position="168"/>
    </location>
</feature>
<dbReference type="GO" id="GO:0009307">
    <property type="term" value="P:DNA restriction-modification system"/>
    <property type="evidence" value="ECO:0007669"/>
    <property type="project" value="InterPro"/>
</dbReference>
<evidence type="ECO:0000256" key="1">
    <source>
        <dbReference type="ARBA" id="ARBA00023163"/>
    </source>
</evidence>
<dbReference type="InterPro" id="IPR011335">
    <property type="entry name" value="Restrct_endonuc-II-like"/>
</dbReference>
<dbReference type="PANTHER" id="PTHR30015">
    <property type="entry name" value="MRR RESTRICTION SYSTEM PROTEIN"/>
    <property type="match status" value="1"/>
</dbReference>
<evidence type="ECO:0000313" key="4">
    <source>
        <dbReference type="Proteomes" id="UP000184671"/>
    </source>
</evidence>
<dbReference type="STRING" id="118126.L21_2458"/>
<sequence length="330" mass="37198">MSVLDTAYEVLRAAGEPLHYREITQRMLDRGLWSSAGLTPWDSVNARIAVDIKRNREQSRFYRAAPGIFGCREAGDPNPSPEPEPERDSMSFLDAAEMVLEDYADRQPMHYRDITRKALDLDLITTGGLTPEATMYAAILTEIQRQNKRGELPRFEKLGKGYVGLTRWHEEGLPYQIEVHNREVREHLMQRIRTMNPAAFEELVGELLAKIGFEDVAVTRASGDGGIDVRGTLVAGDVIKTRMAVQVKRWKNNVQAPIVQQVRGSLGVHEQGLIITTSDFSTGARQEAEQPDKTPIALMNGEQMVNLLIEYDIGVMRTSYDLIDLEEDEE</sequence>
<dbReference type="AlphaFoldDB" id="A0A1M4MNL7"/>
<accession>A0A1M4MNL7</accession>
<dbReference type="Pfam" id="PF04471">
    <property type="entry name" value="Mrr_cat"/>
    <property type="match status" value="1"/>
</dbReference>
<organism evidence="3 4">
    <name type="scientific">Methanoculleus chikugoensis</name>
    <dbReference type="NCBI Taxonomy" id="118126"/>
    <lineage>
        <taxon>Archaea</taxon>
        <taxon>Methanobacteriati</taxon>
        <taxon>Methanobacteriota</taxon>
        <taxon>Stenosarchaea group</taxon>
        <taxon>Methanomicrobia</taxon>
        <taxon>Methanomicrobiales</taxon>
        <taxon>Methanomicrobiaceae</taxon>
        <taxon>Methanoculleus</taxon>
    </lineage>
</organism>
<evidence type="ECO:0000259" key="2">
    <source>
        <dbReference type="PROSITE" id="PS51913"/>
    </source>
</evidence>
<reference evidence="3 4" key="1">
    <citation type="submission" date="2016-08" db="EMBL/GenBank/DDBJ databases">
        <authorList>
            <person name="Seilhamer J.J."/>
        </authorList>
    </citation>
    <scope>NUCLEOTIDE SEQUENCE [LARGE SCALE GENOMIC DNA]</scope>
    <source>
        <strain evidence="3">L21-II-0</strain>
    </source>
</reference>
<feature type="domain" description="HTH HARE-type" evidence="2">
    <location>
        <begin position="1"/>
        <end position="74"/>
    </location>
</feature>
<dbReference type="InterPro" id="IPR007759">
    <property type="entry name" value="Asxl_HARE-HTH"/>
</dbReference>
<dbReference type="InterPro" id="IPR011856">
    <property type="entry name" value="tRNA_endonuc-like_dom_sf"/>
</dbReference>
<dbReference type="Pfam" id="PF05066">
    <property type="entry name" value="HARE-HTH"/>
    <property type="match status" value="2"/>
</dbReference>
<dbReference type="InterPro" id="IPR052906">
    <property type="entry name" value="Type_IV_Methyl-Rstrct_Enzyme"/>
</dbReference>
<dbReference type="GO" id="GO:0015666">
    <property type="term" value="F:restriction endodeoxyribonuclease activity"/>
    <property type="evidence" value="ECO:0007669"/>
    <property type="project" value="TreeGrafter"/>
</dbReference>
<proteinExistence type="predicted"/>
<dbReference type="Proteomes" id="UP000184671">
    <property type="component" value="Unassembled WGS sequence"/>
</dbReference>
<evidence type="ECO:0000313" key="3">
    <source>
        <dbReference type="EMBL" id="SCL76524.1"/>
    </source>
</evidence>
<gene>
    <name evidence="3" type="primary">mrr_1</name>
    <name evidence="3" type="ORF">L21_2458</name>
</gene>
<dbReference type="RefSeq" id="WP_074370727.1">
    <property type="nucleotide sequence ID" value="NZ_FMID01000061.1"/>
</dbReference>
<dbReference type="SUPFAM" id="SSF52980">
    <property type="entry name" value="Restriction endonuclease-like"/>
    <property type="match status" value="1"/>
</dbReference>
<dbReference type="PROSITE" id="PS51913">
    <property type="entry name" value="HTH_HARE"/>
    <property type="match status" value="2"/>
</dbReference>
<name>A0A1M4MNL7_9EURY</name>
<keyword evidence="1" id="KW-0804">Transcription</keyword>
<dbReference type="PANTHER" id="PTHR30015:SF7">
    <property type="entry name" value="TYPE IV METHYL-DIRECTED RESTRICTION ENZYME ECOKMRR"/>
    <property type="match status" value="1"/>
</dbReference>
<dbReference type="OrthoDB" id="78441at2157"/>
<dbReference type="Gene3D" id="3.40.1350.10">
    <property type="match status" value="1"/>
</dbReference>
<dbReference type="InterPro" id="IPR007560">
    <property type="entry name" value="Restrct_endonuc_IV_Mrr"/>
</dbReference>
<dbReference type="EMBL" id="FMID01000061">
    <property type="protein sequence ID" value="SCL76524.1"/>
    <property type="molecule type" value="Genomic_DNA"/>
</dbReference>
<dbReference type="GO" id="GO:0003677">
    <property type="term" value="F:DNA binding"/>
    <property type="evidence" value="ECO:0007669"/>
    <property type="project" value="InterPro"/>
</dbReference>
<dbReference type="GO" id="GO:0006355">
    <property type="term" value="P:regulation of DNA-templated transcription"/>
    <property type="evidence" value="ECO:0007669"/>
    <property type="project" value="InterPro"/>
</dbReference>
<protein>
    <submittedName>
        <fullName evidence="3">EcoKMrr</fullName>
    </submittedName>
</protein>